<proteinExistence type="predicted"/>
<accession>A0AAV0C8L7</accession>
<keyword evidence="1" id="KW-1133">Transmembrane helix</keyword>
<protein>
    <submittedName>
        <fullName evidence="2">Uncharacterized protein</fullName>
    </submittedName>
</protein>
<keyword evidence="1" id="KW-0472">Membrane</keyword>
<evidence type="ECO:0000313" key="3">
    <source>
        <dbReference type="Proteomes" id="UP001152523"/>
    </source>
</evidence>
<reference evidence="2" key="1">
    <citation type="submission" date="2022-07" db="EMBL/GenBank/DDBJ databases">
        <authorList>
            <person name="Macas J."/>
            <person name="Novak P."/>
            <person name="Neumann P."/>
        </authorList>
    </citation>
    <scope>NUCLEOTIDE SEQUENCE</scope>
</reference>
<feature type="transmembrane region" description="Helical" evidence="1">
    <location>
        <begin position="12"/>
        <end position="33"/>
    </location>
</feature>
<comment type="caution">
    <text evidence="2">The sequence shown here is derived from an EMBL/GenBank/DDBJ whole genome shotgun (WGS) entry which is preliminary data.</text>
</comment>
<keyword evidence="1" id="KW-0812">Transmembrane</keyword>
<name>A0AAV0C8L7_9ASTE</name>
<evidence type="ECO:0000313" key="2">
    <source>
        <dbReference type="EMBL" id="CAH9070222.1"/>
    </source>
</evidence>
<gene>
    <name evidence="2" type="ORF">CEPIT_LOCUS3352</name>
</gene>
<dbReference type="Proteomes" id="UP001152523">
    <property type="component" value="Unassembled WGS sequence"/>
</dbReference>
<evidence type="ECO:0000256" key="1">
    <source>
        <dbReference type="SAM" id="Phobius"/>
    </source>
</evidence>
<sequence>MGWVFHQGVMGIWAGMIFGGTAVQTLILCIITLRCDWENEAKKANQHIQKWEEVGHNKL</sequence>
<dbReference type="EMBL" id="CAMAPF010000017">
    <property type="protein sequence ID" value="CAH9070222.1"/>
    <property type="molecule type" value="Genomic_DNA"/>
</dbReference>
<dbReference type="AlphaFoldDB" id="A0AAV0C8L7"/>
<keyword evidence="3" id="KW-1185">Reference proteome</keyword>
<organism evidence="2 3">
    <name type="scientific">Cuscuta epithymum</name>
    <dbReference type="NCBI Taxonomy" id="186058"/>
    <lineage>
        <taxon>Eukaryota</taxon>
        <taxon>Viridiplantae</taxon>
        <taxon>Streptophyta</taxon>
        <taxon>Embryophyta</taxon>
        <taxon>Tracheophyta</taxon>
        <taxon>Spermatophyta</taxon>
        <taxon>Magnoliopsida</taxon>
        <taxon>eudicotyledons</taxon>
        <taxon>Gunneridae</taxon>
        <taxon>Pentapetalae</taxon>
        <taxon>asterids</taxon>
        <taxon>lamiids</taxon>
        <taxon>Solanales</taxon>
        <taxon>Convolvulaceae</taxon>
        <taxon>Cuscuteae</taxon>
        <taxon>Cuscuta</taxon>
        <taxon>Cuscuta subgen. Cuscuta</taxon>
    </lineage>
</organism>